<feature type="transmembrane region" description="Helical" evidence="8">
    <location>
        <begin position="469"/>
        <end position="492"/>
    </location>
</feature>
<evidence type="ECO:0000256" key="6">
    <source>
        <dbReference type="ARBA" id="ARBA00022989"/>
    </source>
</evidence>
<gene>
    <name evidence="9" type="primary">betP</name>
    <name evidence="9" type="ORF">NCTC11179_03218</name>
</gene>
<evidence type="ECO:0000256" key="4">
    <source>
        <dbReference type="ARBA" id="ARBA00022475"/>
    </source>
</evidence>
<evidence type="ECO:0000256" key="3">
    <source>
        <dbReference type="ARBA" id="ARBA00022448"/>
    </source>
</evidence>
<dbReference type="NCBIfam" id="TIGR00842">
    <property type="entry name" value="bcct"/>
    <property type="match status" value="1"/>
</dbReference>
<accession>A0A378U519</accession>
<feature type="transmembrane region" description="Helical" evidence="8">
    <location>
        <begin position="188"/>
        <end position="212"/>
    </location>
</feature>
<evidence type="ECO:0000256" key="5">
    <source>
        <dbReference type="ARBA" id="ARBA00022692"/>
    </source>
</evidence>
<evidence type="ECO:0000256" key="2">
    <source>
        <dbReference type="ARBA" id="ARBA00005658"/>
    </source>
</evidence>
<protein>
    <submittedName>
        <fullName evidence="9">Glycine betaine transporter BetP</fullName>
    </submittedName>
</protein>
<dbReference type="AlphaFoldDB" id="A0A378U519"/>
<dbReference type="InterPro" id="IPR000060">
    <property type="entry name" value="BCCT_transptr"/>
</dbReference>
<evidence type="ECO:0000256" key="7">
    <source>
        <dbReference type="ARBA" id="ARBA00023136"/>
    </source>
</evidence>
<dbReference type="GO" id="GO:0005886">
    <property type="term" value="C:plasma membrane"/>
    <property type="evidence" value="ECO:0007669"/>
    <property type="project" value="UniProtKB-SubCell"/>
</dbReference>
<feature type="transmembrane region" description="Helical" evidence="8">
    <location>
        <begin position="96"/>
        <end position="115"/>
    </location>
</feature>
<dbReference type="PANTHER" id="PTHR30047">
    <property type="entry name" value="HIGH-AFFINITY CHOLINE TRANSPORT PROTEIN-RELATED"/>
    <property type="match status" value="1"/>
</dbReference>
<keyword evidence="5 8" id="KW-0812">Transmembrane</keyword>
<comment type="subcellular location">
    <subcellularLocation>
        <location evidence="1">Cell membrane</location>
        <topology evidence="1">Multi-pass membrane protein</topology>
    </subcellularLocation>
</comment>
<feature type="transmembrane region" description="Helical" evidence="8">
    <location>
        <begin position="148"/>
        <end position="167"/>
    </location>
</feature>
<dbReference type="Pfam" id="PF02028">
    <property type="entry name" value="BCCT"/>
    <property type="match status" value="1"/>
</dbReference>
<feature type="transmembrane region" description="Helical" evidence="8">
    <location>
        <begin position="444"/>
        <end position="463"/>
    </location>
</feature>
<keyword evidence="4" id="KW-1003">Cell membrane</keyword>
<proteinExistence type="inferred from homology"/>
<feature type="transmembrane region" description="Helical" evidence="8">
    <location>
        <begin position="404"/>
        <end position="423"/>
    </location>
</feature>
<feature type="transmembrane region" description="Helical" evidence="8">
    <location>
        <begin position="56"/>
        <end position="75"/>
    </location>
</feature>
<keyword evidence="6 8" id="KW-1133">Transmembrane helix</keyword>
<evidence type="ECO:0000313" key="9">
    <source>
        <dbReference type="EMBL" id="STZ69704.1"/>
    </source>
</evidence>
<comment type="similarity">
    <text evidence="2">Belongs to the BCCT transporter (TC 2.A.15) family.</text>
</comment>
<feature type="transmembrane region" description="Helical" evidence="8">
    <location>
        <begin position="320"/>
        <end position="338"/>
    </location>
</feature>
<name>A0A378U519_MYROD</name>
<dbReference type="PANTHER" id="PTHR30047:SF7">
    <property type="entry name" value="HIGH-AFFINITY CHOLINE TRANSPORT PROTEIN"/>
    <property type="match status" value="1"/>
</dbReference>
<evidence type="ECO:0000313" key="10">
    <source>
        <dbReference type="Proteomes" id="UP000255024"/>
    </source>
</evidence>
<keyword evidence="7 8" id="KW-0472">Membrane</keyword>
<feature type="transmembrane region" description="Helical" evidence="8">
    <location>
        <begin position="12"/>
        <end position="36"/>
    </location>
</feature>
<feature type="transmembrane region" description="Helical" evidence="8">
    <location>
        <begin position="350"/>
        <end position="373"/>
    </location>
</feature>
<keyword evidence="10" id="KW-1185">Reference proteome</keyword>
<feature type="transmembrane region" description="Helical" evidence="8">
    <location>
        <begin position="232"/>
        <end position="253"/>
    </location>
</feature>
<evidence type="ECO:0000256" key="8">
    <source>
        <dbReference type="SAM" id="Phobius"/>
    </source>
</evidence>
<organism evidence="9 10">
    <name type="scientific">Myroides odoratus</name>
    <name type="common">Flavobacterium odoratum</name>
    <dbReference type="NCBI Taxonomy" id="256"/>
    <lineage>
        <taxon>Bacteria</taxon>
        <taxon>Pseudomonadati</taxon>
        <taxon>Bacteroidota</taxon>
        <taxon>Flavobacteriia</taxon>
        <taxon>Flavobacteriales</taxon>
        <taxon>Flavobacteriaceae</taxon>
        <taxon>Myroides</taxon>
    </lineage>
</organism>
<feature type="transmembrane region" description="Helical" evidence="8">
    <location>
        <begin position="265"/>
        <end position="285"/>
    </location>
</feature>
<reference evidence="9 10" key="1">
    <citation type="submission" date="2018-06" db="EMBL/GenBank/DDBJ databases">
        <authorList>
            <consortium name="Pathogen Informatics"/>
            <person name="Doyle S."/>
        </authorList>
    </citation>
    <scope>NUCLEOTIDE SEQUENCE [LARGE SCALE GENOMIC DNA]</scope>
    <source>
        <strain evidence="9 10">NCTC11179</strain>
    </source>
</reference>
<dbReference type="GO" id="GO:0022857">
    <property type="term" value="F:transmembrane transporter activity"/>
    <property type="evidence" value="ECO:0007669"/>
    <property type="project" value="InterPro"/>
</dbReference>
<evidence type="ECO:0000256" key="1">
    <source>
        <dbReference type="ARBA" id="ARBA00004651"/>
    </source>
</evidence>
<sequence length="528" mass="58830">MFKKLLDKRQLVINPPVFTTSIFLIILLIAVCLLFPSKVGDWFHVGQLAVTENFGWFFILTVNIILIFALFLAFGKYGNIRLGGDDAEPEFSKPSWFAMLFSTGMGIGIMFFSIGEPVSHFFNPPRPADSDIDSAIQAMEFTSLHWGLHAWAIYAIVGLALAFFSFNKKLPMTFRSLLYPFLKEKIHGWWGHTIDILSTLATVFGLSTSLGLGVTQITAGLEYLYGWEISPLMQAGIIIGVISVATISVFSGLDKGVKLLSNVNMYMASGFMILIFVLGPTLFILKGYVQNTGAYLANFIDISTWNDTYKGSGWQNVWTIFYWAWWIAWSPFVGSFIARISKGRTIKEFVLGVLIVPGLITLLWMNVFGGSALHTILEGDMTMVLAVKEDISTALFVFLENFPFTNFLSIVAIILIFSFFITSSDSGSLVIDNITSGSEGDSPVWQRVFWSFLQGFIAIVLLWGGGLDALQTAVIITGLPFAVILLLMCYSLQKGLQDELNKKAKQLKSKQEKSYKDIISDLIEEQQK</sequence>
<dbReference type="RefSeq" id="WP_115092368.1">
    <property type="nucleotide sequence ID" value="NZ_CP068107.1"/>
</dbReference>
<keyword evidence="3" id="KW-0813">Transport</keyword>
<dbReference type="EMBL" id="UGQL01000002">
    <property type="protein sequence ID" value="STZ69704.1"/>
    <property type="molecule type" value="Genomic_DNA"/>
</dbReference>
<dbReference type="Proteomes" id="UP000255024">
    <property type="component" value="Unassembled WGS sequence"/>
</dbReference>